<sequence length="157" mass="17923">MLETCRNAQERWGGVNQLIDRWLQERKELVVAYVDIIGSGRELSCNDQQLQRFCEVLVDYVSAGHFGVYEQLTNEAKAFGDQRGLELAKQIYPRIEAITEVSLAFNDLCDNGDCRDSSSLSEELKRLGQLLRERFELEDCLIEVLHMAHQEKAAAEA</sequence>
<proteinExistence type="inferred from homology"/>
<accession>A0ABZ2RGK8</accession>
<reference evidence="4 5" key="1">
    <citation type="submission" date="2024-03" db="EMBL/GenBank/DDBJ databases">
        <title>Complete genome of BD2.</title>
        <authorList>
            <person name="Cao G."/>
        </authorList>
    </citation>
    <scope>NUCLEOTIDE SEQUENCE [LARGE SCALE GENOMIC DNA]</scope>
    <source>
        <strain evidence="4 5">BD2</strain>
    </source>
</reference>
<protein>
    <submittedName>
        <fullName evidence="4">Sigma D regulator</fullName>
    </submittedName>
</protein>
<evidence type="ECO:0000313" key="4">
    <source>
        <dbReference type="EMBL" id="WXL25540.1"/>
    </source>
</evidence>
<organism evidence="4 5">
    <name type="scientific">Ectopseudomonas mendocina</name>
    <name type="common">Pseudomonas mendocina</name>
    <dbReference type="NCBI Taxonomy" id="300"/>
    <lineage>
        <taxon>Bacteria</taxon>
        <taxon>Pseudomonadati</taxon>
        <taxon>Pseudomonadota</taxon>
        <taxon>Gammaproteobacteria</taxon>
        <taxon>Pseudomonadales</taxon>
        <taxon>Pseudomonadaceae</taxon>
        <taxon>Ectopseudomonas</taxon>
    </lineage>
</organism>
<dbReference type="NCBIfam" id="NF008723">
    <property type="entry name" value="PRK11718.1"/>
    <property type="match status" value="1"/>
</dbReference>
<keyword evidence="1 3" id="KW-0805">Transcription regulation</keyword>
<dbReference type="Pfam" id="PF04353">
    <property type="entry name" value="Rsd_AlgQ"/>
    <property type="match status" value="1"/>
</dbReference>
<dbReference type="Gene3D" id="1.20.120.1370">
    <property type="entry name" value="Regulator of RNA polymerase sigma(70) subunit, domain 4"/>
    <property type="match status" value="1"/>
</dbReference>
<name>A0ABZ2RGK8_ECTME</name>
<evidence type="ECO:0000256" key="2">
    <source>
        <dbReference type="ARBA" id="ARBA00023163"/>
    </source>
</evidence>
<dbReference type="InterPro" id="IPR038309">
    <property type="entry name" value="Rsd/AlgQ_sf"/>
</dbReference>
<dbReference type="EMBL" id="CP148074">
    <property type="protein sequence ID" value="WXL25540.1"/>
    <property type="molecule type" value="Genomic_DNA"/>
</dbReference>
<comment type="similarity">
    <text evidence="3">Belongs to the Rsd/AlgQ family.</text>
</comment>
<keyword evidence="5" id="KW-1185">Reference proteome</keyword>
<dbReference type="PIRSF" id="PIRSF016548">
    <property type="entry name" value="Rsd_AlgQ"/>
    <property type="match status" value="1"/>
</dbReference>
<dbReference type="Proteomes" id="UP001476583">
    <property type="component" value="Chromosome"/>
</dbReference>
<keyword evidence="2 3" id="KW-0804">Transcription</keyword>
<evidence type="ECO:0000256" key="1">
    <source>
        <dbReference type="ARBA" id="ARBA00023015"/>
    </source>
</evidence>
<evidence type="ECO:0000256" key="3">
    <source>
        <dbReference type="RuleBase" id="RU004409"/>
    </source>
</evidence>
<evidence type="ECO:0000313" key="5">
    <source>
        <dbReference type="Proteomes" id="UP001476583"/>
    </source>
</evidence>
<dbReference type="InterPro" id="IPR007448">
    <property type="entry name" value="Sigma70_reg_Rsd_AlgQ"/>
</dbReference>
<gene>
    <name evidence="4" type="primary">rsd</name>
    <name evidence="4" type="ORF">WG219_19940</name>
</gene>